<evidence type="ECO:0000256" key="9">
    <source>
        <dbReference type="SAM" id="SignalP"/>
    </source>
</evidence>
<dbReference type="EMBL" id="KB360912">
    <property type="protein sequence ID" value="ELV13579.1"/>
    <property type="molecule type" value="Genomic_DNA"/>
</dbReference>
<gene>
    <name evidence="11" type="ORF">TREES_T100008024</name>
</gene>
<evidence type="ECO:0000256" key="4">
    <source>
        <dbReference type="ARBA" id="ARBA00022729"/>
    </source>
</evidence>
<dbReference type="PROSITE" id="PS00514">
    <property type="entry name" value="FIBRINOGEN_C_1"/>
    <property type="match status" value="1"/>
</dbReference>
<evidence type="ECO:0000256" key="2">
    <source>
        <dbReference type="ARBA" id="ARBA00022525"/>
    </source>
</evidence>
<dbReference type="InterPro" id="IPR057439">
    <property type="entry name" value="ANG-1/2/4"/>
</dbReference>
<dbReference type="GO" id="GO:0007596">
    <property type="term" value="P:blood coagulation"/>
    <property type="evidence" value="ECO:0007669"/>
    <property type="project" value="InterPro"/>
</dbReference>
<evidence type="ECO:0000313" key="12">
    <source>
        <dbReference type="Proteomes" id="UP000011518"/>
    </source>
</evidence>
<dbReference type="Gene3D" id="3.90.215.10">
    <property type="entry name" value="Gamma Fibrinogen, chain A, domain 1"/>
    <property type="match status" value="1"/>
</dbReference>
<reference evidence="12" key="2">
    <citation type="journal article" date="2013" name="Nat. Commun.">
        <title>Genome of the Chinese tree shrew.</title>
        <authorList>
            <person name="Fan Y."/>
            <person name="Huang Z.Y."/>
            <person name="Cao C.C."/>
            <person name="Chen C.S."/>
            <person name="Chen Y.X."/>
            <person name="Fan D.D."/>
            <person name="He J."/>
            <person name="Hou H.L."/>
            <person name="Hu L."/>
            <person name="Hu X.T."/>
            <person name="Jiang X.T."/>
            <person name="Lai R."/>
            <person name="Lang Y.S."/>
            <person name="Liang B."/>
            <person name="Liao S.G."/>
            <person name="Mu D."/>
            <person name="Ma Y.Y."/>
            <person name="Niu Y.Y."/>
            <person name="Sun X.Q."/>
            <person name="Xia J.Q."/>
            <person name="Xiao J."/>
            <person name="Xiong Z.Q."/>
            <person name="Xu L."/>
            <person name="Yang L."/>
            <person name="Zhang Y."/>
            <person name="Zhao W."/>
            <person name="Zhao X.D."/>
            <person name="Zheng Y.T."/>
            <person name="Zhou J.M."/>
            <person name="Zhu Y.B."/>
            <person name="Zhang G.J."/>
            <person name="Wang J."/>
            <person name="Yao Y.G."/>
        </authorList>
    </citation>
    <scope>NUCLEOTIDE SEQUENCE [LARGE SCALE GENOMIC DNA]</scope>
</reference>
<evidence type="ECO:0000256" key="8">
    <source>
        <dbReference type="SAM" id="Coils"/>
    </source>
</evidence>
<evidence type="ECO:0000256" key="3">
    <source>
        <dbReference type="ARBA" id="ARBA00022657"/>
    </source>
</evidence>
<keyword evidence="4 9" id="KW-0732">Signal</keyword>
<feature type="chain" id="PRO_5003998546" evidence="9">
    <location>
        <begin position="17"/>
        <end position="497"/>
    </location>
</feature>
<feature type="coiled-coil region" evidence="8">
    <location>
        <begin position="190"/>
        <end position="256"/>
    </location>
</feature>
<dbReference type="AlphaFoldDB" id="L8YEQ9"/>
<dbReference type="PANTHER" id="PTHR47221">
    <property type="entry name" value="FIBRINOGEN ALPHA CHAIN"/>
    <property type="match status" value="1"/>
</dbReference>
<dbReference type="FunCoup" id="L8YEQ9">
    <property type="interactions" value="569"/>
</dbReference>
<evidence type="ECO:0000256" key="6">
    <source>
        <dbReference type="ARBA" id="ARBA00023157"/>
    </source>
</evidence>
<dbReference type="eggNOG" id="KOG2579">
    <property type="taxonomic scope" value="Eukaryota"/>
</dbReference>
<evidence type="ECO:0000259" key="10">
    <source>
        <dbReference type="PROSITE" id="PS51406"/>
    </source>
</evidence>
<proteinExistence type="predicted"/>
<dbReference type="GO" id="GO:0001525">
    <property type="term" value="P:angiogenesis"/>
    <property type="evidence" value="ECO:0007669"/>
    <property type="project" value="UniProtKB-KW"/>
</dbReference>
<dbReference type="InterPro" id="IPR020837">
    <property type="entry name" value="Fibrinogen_CS"/>
</dbReference>
<feature type="domain" description="Fibrinogen C-terminal" evidence="10">
    <location>
        <begin position="276"/>
        <end position="496"/>
    </location>
</feature>
<keyword evidence="5 8" id="KW-0175">Coiled coil</keyword>
<dbReference type="STRING" id="246437.L8YEQ9"/>
<accession>L8YEQ9</accession>
<dbReference type="NCBIfam" id="NF040941">
    <property type="entry name" value="GGGWT_bact"/>
    <property type="match status" value="1"/>
</dbReference>
<protein>
    <submittedName>
        <fullName evidence="11">Angiopoietin-4</fullName>
    </submittedName>
</protein>
<reference evidence="12" key="1">
    <citation type="submission" date="2012-07" db="EMBL/GenBank/DDBJ databases">
        <title>Genome of the Chinese tree shrew, a rising model animal genetically related to primates.</title>
        <authorList>
            <person name="Zhang G."/>
            <person name="Fan Y."/>
            <person name="Yao Y."/>
            <person name="Huang Z."/>
        </authorList>
    </citation>
    <scope>NUCLEOTIDE SEQUENCE [LARGE SCALE GENOMIC DNA]</scope>
</reference>
<dbReference type="FunFam" id="3.90.215.10:FF:000001">
    <property type="entry name" value="Tenascin isoform 1"/>
    <property type="match status" value="1"/>
</dbReference>
<name>L8YEQ9_TUPCH</name>
<dbReference type="InterPro" id="IPR002181">
    <property type="entry name" value="Fibrinogen_a/b/g_C_dom"/>
</dbReference>
<dbReference type="Pfam" id="PF00147">
    <property type="entry name" value="Fibrinogen_C"/>
    <property type="match status" value="1"/>
</dbReference>
<dbReference type="InParanoid" id="L8YEQ9"/>
<dbReference type="SMART" id="SM00186">
    <property type="entry name" value="FBG"/>
    <property type="match status" value="1"/>
</dbReference>
<dbReference type="CDD" id="cd00087">
    <property type="entry name" value="FReD"/>
    <property type="match status" value="1"/>
</dbReference>
<keyword evidence="7" id="KW-0325">Glycoprotein</keyword>
<sequence length="497" mass="56006">MLVGSFFLMVVTMTAAQRRGQEAGVRRRAHRVQHGQCSYTFVLPEPEPCPPEPEVFGGPNSLQRDSPATTLHLGDWPAQRVRQLEKVLENNTQWLQKLEKYIQMNLRSELAQAQQHMVQNQTATMLELGTSLLNQTTAQTRKLTHVEAQLPSCLLEQVLNQTSRMEIQLLETSLSTNKLEKQLLLQGHELHRLQGRNSLLETRVQALESQQQTELESLRGEKERLRRLLGRQSGALAGLERSLRAASSNSSLLQREVLDSVQRLVRAVAQGPASVRTAEQVFQDCAEIQRFGANTSGVYTIHVANMTEPKKVFCDMEANGGGWTLIQRRENGSVNFQRNWKDYKQGFGDPAGEHWLGNEVVHQLTSGAAYSLRVELQDWEGHEAYAQYEHFQLGSEGQLYRLSLSGYSGSAGRQSSLVLQGTNFSTRDADNDNCLCKCAQMLSGGWWFDACGLSNLNGIYYPARHHARKLNGIRWHYFQGPSYSLRATRMMVRPVGV</sequence>
<organism evidence="11 12">
    <name type="scientific">Tupaia chinensis</name>
    <name type="common">Chinese tree shrew</name>
    <name type="synonym">Tupaia belangeri chinensis</name>
    <dbReference type="NCBI Taxonomy" id="246437"/>
    <lineage>
        <taxon>Eukaryota</taxon>
        <taxon>Metazoa</taxon>
        <taxon>Chordata</taxon>
        <taxon>Craniata</taxon>
        <taxon>Vertebrata</taxon>
        <taxon>Euteleostomi</taxon>
        <taxon>Mammalia</taxon>
        <taxon>Eutheria</taxon>
        <taxon>Euarchontoglires</taxon>
        <taxon>Scandentia</taxon>
        <taxon>Tupaiidae</taxon>
        <taxon>Tupaia</taxon>
    </lineage>
</organism>
<evidence type="ECO:0000313" key="11">
    <source>
        <dbReference type="EMBL" id="ELV13579.1"/>
    </source>
</evidence>
<keyword evidence="3" id="KW-0037">Angiogenesis</keyword>
<dbReference type="InterPro" id="IPR037579">
    <property type="entry name" value="FIB_ANG-like"/>
</dbReference>
<dbReference type="PANTHER" id="PTHR47221:SF6">
    <property type="entry name" value="FIBRINOGEN ALPHA CHAIN"/>
    <property type="match status" value="1"/>
</dbReference>
<dbReference type="InterPro" id="IPR014716">
    <property type="entry name" value="Fibrinogen_a/b/g_C_1"/>
</dbReference>
<keyword evidence="6" id="KW-1015">Disulfide bond</keyword>
<evidence type="ECO:0000256" key="7">
    <source>
        <dbReference type="ARBA" id="ARBA00023180"/>
    </source>
</evidence>
<keyword evidence="12" id="KW-1185">Reference proteome</keyword>
<keyword evidence="2" id="KW-0964">Secreted</keyword>
<dbReference type="GO" id="GO:0005576">
    <property type="term" value="C:extracellular region"/>
    <property type="evidence" value="ECO:0007669"/>
    <property type="project" value="UniProtKB-SubCell"/>
</dbReference>
<dbReference type="Pfam" id="PF25443">
    <property type="entry name" value="ANG-1"/>
    <property type="match status" value="1"/>
</dbReference>
<evidence type="ECO:0000256" key="5">
    <source>
        <dbReference type="ARBA" id="ARBA00023054"/>
    </source>
</evidence>
<dbReference type="Proteomes" id="UP000011518">
    <property type="component" value="Unassembled WGS sequence"/>
</dbReference>
<feature type="signal peptide" evidence="9">
    <location>
        <begin position="1"/>
        <end position="16"/>
    </location>
</feature>
<dbReference type="InterPro" id="IPR036056">
    <property type="entry name" value="Fibrinogen-like_C"/>
</dbReference>
<dbReference type="SUPFAM" id="SSF56496">
    <property type="entry name" value="Fibrinogen C-terminal domain-like"/>
    <property type="match status" value="1"/>
</dbReference>
<comment type="subcellular location">
    <subcellularLocation>
        <location evidence="1">Secreted</location>
    </subcellularLocation>
</comment>
<dbReference type="PROSITE" id="PS51406">
    <property type="entry name" value="FIBRINOGEN_C_2"/>
    <property type="match status" value="1"/>
</dbReference>
<evidence type="ECO:0000256" key="1">
    <source>
        <dbReference type="ARBA" id="ARBA00004613"/>
    </source>
</evidence>